<feature type="coiled-coil region" evidence="2">
    <location>
        <begin position="157"/>
        <end position="240"/>
    </location>
</feature>
<dbReference type="Pfam" id="PF24568">
    <property type="entry name" value="CC_PcsB"/>
    <property type="match status" value="1"/>
</dbReference>
<dbReference type="Gene3D" id="2.70.70.10">
    <property type="entry name" value="Glucose Permease (Domain IIA)"/>
    <property type="match status" value="1"/>
</dbReference>
<protein>
    <submittedName>
        <fullName evidence="5">Peptidase family M23</fullName>
    </submittedName>
</protein>
<dbReference type="PANTHER" id="PTHR21666:SF270">
    <property type="entry name" value="MUREIN HYDROLASE ACTIVATOR ENVC"/>
    <property type="match status" value="1"/>
</dbReference>
<feature type="domain" description="M23ase beta-sheet core" evidence="3">
    <location>
        <begin position="274"/>
        <end position="369"/>
    </location>
</feature>
<dbReference type="EMBL" id="FMUS01000009">
    <property type="protein sequence ID" value="SCY48463.1"/>
    <property type="molecule type" value="Genomic_DNA"/>
</dbReference>
<evidence type="ECO:0000259" key="3">
    <source>
        <dbReference type="Pfam" id="PF01551"/>
    </source>
</evidence>
<evidence type="ECO:0000256" key="2">
    <source>
        <dbReference type="SAM" id="Coils"/>
    </source>
</evidence>
<sequence length="376" mass="42012">MKRRKIILFIIMVTVIISTLAAYSNDTDTLQKELAETNRNLEKNRAEQKRMTDELGKIALQIQEYDLIIDKTEKEIKVLGSEIGTTEKKIDIITGELIEAEENIDQKQDLLGSRLNVMYKNGNIGYAEVLLSSRSFPELLSNLDMIKKIVQHDVDLLKFLEIERNKIEDGKVKLENEKAQLISLKNNVEDKKEQLVVSRGQQEGKRRELLTNRKALSDMEDRLERQANEIADEIRRKTSDGEYIAGEMQWPVPGHTRVSSPYGNRVHPILGGTRFHSGIDIPAPTGTEIIAAGMGTVIFAGDLGGYGKTVIIDHGGDVTTLYAHNSKLDVSEGDEVNGGQKIAEAGSTGLSTGPHLHFEVREDGKYVDPTSYVKRN</sequence>
<dbReference type="AlphaFoldDB" id="A0A1G5GAC9"/>
<dbReference type="PANTHER" id="PTHR21666">
    <property type="entry name" value="PEPTIDASE-RELATED"/>
    <property type="match status" value="1"/>
</dbReference>
<dbReference type="CDD" id="cd12797">
    <property type="entry name" value="M23_peptidase"/>
    <property type="match status" value="1"/>
</dbReference>
<dbReference type="InterPro" id="IPR050570">
    <property type="entry name" value="Cell_wall_metabolism_enzyme"/>
</dbReference>
<keyword evidence="2" id="KW-0175">Coiled coil</keyword>
<dbReference type="SUPFAM" id="SSF51261">
    <property type="entry name" value="Duplicated hybrid motif"/>
    <property type="match status" value="1"/>
</dbReference>
<gene>
    <name evidence="5" type="ORF">SAMN03080606_01618</name>
</gene>
<proteinExistence type="predicted"/>
<dbReference type="GO" id="GO:0004222">
    <property type="term" value="F:metalloendopeptidase activity"/>
    <property type="evidence" value="ECO:0007669"/>
    <property type="project" value="TreeGrafter"/>
</dbReference>
<evidence type="ECO:0000259" key="4">
    <source>
        <dbReference type="Pfam" id="PF24568"/>
    </source>
</evidence>
<keyword evidence="6" id="KW-1185">Reference proteome</keyword>
<accession>A0A1G5GAC9</accession>
<dbReference type="STRING" id="1120976.SAMN03080606_01618"/>
<organism evidence="5 6">
    <name type="scientific">Alkaliphilus peptidifermentans DSM 18978</name>
    <dbReference type="NCBI Taxonomy" id="1120976"/>
    <lineage>
        <taxon>Bacteria</taxon>
        <taxon>Bacillati</taxon>
        <taxon>Bacillota</taxon>
        <taxon>Clostridia</taxon>
        <taxon>Peptostreptococcales</taxon>
        <taxon>Natronincolaceae</taxon>
        <taxon>Alkaliphilus</taxon>
    </lineage>
</organism>
<dbReference type="Pfam" id="PF01551">
    <property type="entry name" value="Peptidase_M23"/>
    <property type="match status" value="1"/>
</dbReference>
<dbReference type="OrthoDB" id="9809488at2"/>
<evidence type="ECO:0000256" key="1">
    <source>
        <dbReference type="ARBA" id="ARBA00022729"/>
    </source>
</evidence>
<dbReference type="FunFam" id="2.70.70.10:FF:000006">
    <property type="entry name" value="M23 family peptidase"/>
    <property type="match status" value="1"/>
</dbReference>
<feature type="coiled-coil region" evidence="2">
    <location>
        <begin position="20"/>
        <end position="54"/>
    </location>
</feature>
<dbReference type="InterPro" id="IPR011055">
    <property type="entry name" value="Dup_hybrid_motif"/>
</dbReference>
<dbReference type="InterPro" id="IPR016047">
    <property type="entry name" value="M23ase_b-sheet_dom"/>
</dbReference>
<dbReference type="Gene3D" id="6.10.250.3150">
    <property type="match status" value="1"/>
</dbReference>
<name>A0A1G5GAC9_9FIRM</name>
<dbReference type="Proteomes" id="UP000198636">
    <property type="component" value="Unassembled WGS sequence"/>
</dbReference>
<feature type="domain" description="Peptidoglycan hydrolase PcsB coiled-coil" evidence="4">
    <location>
        <begin position="99"/>
        <end position="169"/>
    </location>
</feature>
<evidence type="ECO:0000313" key="6">
    <source>
        <dbReference type="Proteomes" id="UP000198636"/>
    </source>
</evidence>
<keyword evidence="1" id="KW-0732">Signal</keyword>
<dbReference type="InterPro" id="IPR057309">
    <property type="entry name" value="PcsB_CC"/>
</dbReference>
<reference evidence="5 6" key="1">
    <citation type="submission" date="2016-10" db="EMBL/GenBank/DDBJ databases">
        <authorList>
            <person name="de Groot N.N."/>
        </authorList>
    </citation>
    <scope>NUCLEOTIDE SEQUENCE [LARGE SCALE GENOMIC DNA]</scope>
    <source>
        <strain evidence="5 6">DSM 18978</strain>
    </source>
</reference>
<evidence type="ECO:0000313" key="5">
    <source>
        <dbReference type="EMBL" id="SCY48463.1"/>
    </source>
</evidence>
<dbReference type="RefSeq" id="WP_091542077.1">
    <property type="nucleotide sequence ID" value="NZ_FMUS01000009.1"/>
</dbReference>